<dbReference type="InterPro" id="IPR036412">
    <property type="entry name" value="HAD-like_sf"/>
</dbReference>
<protein>
    <submittedName>
        <fullName evidence="1">HAD family hydrolase</fullName>
        <ecNumber evidence="1">3.-.-.-</ecNumber>
    </submittedName>
</protein>
<dbReference type="InterPro" id="IPR041492">
    <property type="entry name" value="HAD_2"/>
</dbReference>
<keyword evidence="1" id="KW-0378">Hydrolase</keyword>
<dbReference type="Proteomes" id="UP001180754">
    <property type="component" value="Unassembled WGS sequence"/>
</dbReference>
<keyword evidence="2" id="KW-1185">Reference proteome</keyword>
<dbReference type="InterPro" id="IPR023214">
    <property type="entry name" value="HAD_sf"/>
</dbReference>
<dbReference type="PANTHER" id="PTHR43434">
    <property type="entry name" value="PHOSPHOGLYCOLATE PHOSPHATASE"/>
    <property type="match status" value="1"/>
</dbReference>
<dbReference type="EC" id="3.-.-.-" evidence="1"/>
<gene>
    <name evidence="1" type="ORF">RND15_34130</name>
</gene>
<dbReference type="SUPFAM" id="SSF56784">
    <property type="entry name" value="HAD-like"/>
    <property type="match status" value="1"/>
</dbReference>
<evidence type="ECO:0000313" key="2">
    <source>
        <dbReference type="Proteomes" id="UP001180754"/>
    </source>
</evidence>
<dbReference type="GO" id="GO:0016787">
    <property type="term" value="F:hydrolase activity"/>
    <property type="evidence" value="ECO:0007669"/>
    <property type="project" value="UniProtKB-KW"/>
</dbReference>
<sequence>MTVAHALVSAHSQGLLASPELLLFDLDGVLMDTLPVMKSAWAEVQSELGVRVPFEAYAKHLGRPFADILVLLGLERIKGLADTYIAASTRNSHLARPFPGIEETLHTIARTGCRLGVVTSKSAQRASPLLEQLGVPFCALRTPGPERGKPSPDTLLMALVDAGTDPADACYVGDMAVDQEAARRAGLRYAHAGWGYGTPAEPLPIVLREPQELVRLVFTGAPESRA</sequence>
<dbReference type="EMBL" id="JAVRFD010000021">
    <property type="protein sequence ID" value="MDT0547694.1"/>
    <property type="molecule type" value="Genomic_DNA"/>
</dbReference>
<accession>A0ABU2XQG7</accession>
<dbReference type="SFLD" id="SFLDS00003">
    <property type="entry name" value="Haloacid_Dehalogenase"/>
    <property type="match status" value="1"/>
</dbReference>
<proteinExistence type="predicted"/>
<dbReference type="Pfam" id="PF13419">
    <property type="entry name" value="HAD_2"/>
    <property type="match status" value="1"/>
</dbReference>
<dbReference type="InterPro" id="IPR023198">
    <property type="entry name" value="PGP-like_dom2"/>
</dbReference>
<dbReference type="SFLD" id="SFLDG01129">
    <property type="entry name" value="C1.5:_HAD__Beta-PGM__Phosphata"/>
    <property type="match status" value="1"/>
</dbReference>
<organism evidence="1 2">
    <name type="scientific">Streptomyces lonegramiae</name>
    <dbReference type="NCBI Taxonomy" id="3075524"/>
    <lineage>
        <taxon>Bacteria</taxon>
        <taxon>Bacillati</taxon>
        <taxon>Actinomycetota</taxon>
        <taxon>Actinomycetes</taxon>
        <taxon>Kitasatosporales</taxon>
        <taxon>Streptomycetaceae</taxon>
        <taxon>Streptomyces</taxon>
    </lineage>
</organism>
<dbReference type="Gene3D" id="1.10.150.240">
    <property type="entry name" value="Putative phosphatase, domain 2"/>
    <property type="match status" value="1"/>
</dbReference>
<reference evidence="1" key="1">
    <citation type="submission" date="2024-05" db="EMBL/GenBank/DDBJ databases">
        <title>30 novel species of actinomycetes from the DSMZ collection.</title>
        <authorList>
            <person name="Nouioui I."/>
        </authorList>
    </citation>
    <scope>NUCLEOTIDE SEQUENCE</scope>
    <source>
        <strain evidence="1">DSM 41529</strain>
    </source>
</reference>
<dbReference type="PANTHER" id="PTHR43434:SF1">
    <property type="entry name" value="PHOSPHOGLYCOLATE PHOSPHATASE"/>
    <property type="match status" value="1"/>
</dbReference>
<comment type="caution">
    <text evidence="1">The sequence shown here is derived from an EMBL/GenBank/DDBJ whole genome shotgun (WGS) entry which is preliminary data.</text>
</comment>
<dbReference type="InterPro" id="IPR050155">
    <property type="entry name" value="HAD-like_hydrolase_sf"/>
</dbReference>
<dbReference type="InterPro" id="IPR006439">
    <property type="entry name" value="HAD-SF_hydro_IA"/>
</dbReference>
<dbReference type="NCBIfam" id="TIGR01549">
    <property type="entry name" value="HAD-SF-IA-v1"/>
    <property type="match status" value="1"/>
</dbReference>
<dbReference type="Gene3D" id="3.40.50.1000">
    <property type="entry name" value="HAD superfamily/HAD-like"/>
    <property type="match status" value="1"/>
</dbReference>
<name>A0ABU2XQG7_9ACTN</name>
<dbReference type="RefSeq" id="WP_311728217.1">
    <property type="nucleotide sequence ID" value="NZ_JAVRFD010000021.1"/>
</dbReference>
<evidence type="ECO:0000313" key="1">
    <source>
        <dbReference type="EMBL" id="MDT0547694.1"/>
    </source>
</evidence>